<sequence length="101" mass="11739">MRLKKEIGPDRQKAFEWLSLHRGGDREHGPEFAANLRRAVGDIIIAKELLPKVARELVEHSVFSGEDARIFLEQLNQYKEVSINLMAQTLRHTRKQQRANH</sequence>
<dbReference type="AlphaFoldDB" id="A0AA36D096"/>
<protein>
    <submittedName>
        <fullName evidence="1">Uncharacterized protein</fullName>
    </submittedName>
</protein>
<gene>
    <name evidence="1" type="ORF">MSPICULIGERA_LOCUS15749</name>
</gene>
<dbReference type="Proteomes" id="UP001177023">
    <property type="component" value="Unassembled WGS sequence"/>
</dbReference>
<evidence type="ECO:0000313" key="2">
    <source>
        <dbReference type="Proteomes" id="UP001177023"/>
    </source>
</evidence>
<evidence type="ECO:0000313" key="1">
    <source>
        <dbReference type="EMBL" id="CAJ0577477.1"/>
    </source>
</evidence>
<name>A0AA36D096_9BILA</name>
<keyword evidence="2" id="KW-1185">Reference proteome</keyword>
<reference evidence="1" key="1">
    <citation type="submission" date="2023-06" db="EMBL/GenBank/DDBJ databases">
        <authorList>
            <person name="Delattre M."/>
        </authorList>
    </citation>
    <scope>NUCLEOTIDE SEQUENCE</scope>
    <source>
        <strain evidence="1">AF72</strain>
    </source>
</reference>
<comment type="caution">
    <text evidence="1">The sequence shown here is derived from an EMBL/GenBank/DDBJ whole genome shotgun (WGS) entry which is preliminary data.</text>
</comment>
<proteinExistence type="predicted"/>
<organism evidence="1 2">
    <name type="scientific">Mesorhabditis spiculigera</name>
    <dbReference type="NCBI Taxonomy" id="96644"/>
    <lineage>
        <taxon>Eukaryota</taxon>
        <taxon>Metazoa</taxon>
        <taxon>Ecdysozoa</taxon>
        <taxon>Nematoda</taxon>
        <taxon>Chromadorea</taxon>
        <taxon>Rhabditida</taxon>
        <taxon>Rhabditina</taxon>
        <taxon>Rhabditomorpha</taxon>
        <taxon>Rhabditoidea</taxon>
        <taxon>Rhabditidae</taxon>
        <taxon>Mesorhabditinae</taxon>
        <taxon>Mesorhabditis</taxon>
    </lineage>
</organism>
<accession>A0AA36D096</accession>
<feature type="non-terminal residue" evidence="1">
    <location>
        <position position="1"/>
    </location>
</feature>
<dbReference type="EMBL" id="CATQJA010002651">
    <property type="protein sequence ID" value="CAJ0577477.1"/>
    <property type="molecule type" value="Genomic_DNA"/>
</dbReference>